<evidence type="ECO:0000313" key="7">
    <source>
        <dbReference type="EMBL" id="KAB4231160.1"/>
    </source>
</evidence>
<dbReference type="PANTHER" id="PTHR30250:SF26">
    <property type="entry name" value="PSMA PROTEIN"/>
    <property type="match status" value="1"/>
</dbReference>
<feature type="transmembrane region" description="Helical" evidence="6">
    <location>
        <begin position="46"/>
        <end position="66"/>
    </location>
</feature>
<feature type="transmembrane region" description="Helical" evidence="6">
    <location>
        <begin position="411"/>
        <end position="428"/>
    </location>
</feature>
<dbReference type="AlphaFoldDB" id="A0A139JWK1"/>
<feature type="transmembrane region" description="Helical" evidence="6">
    <location>
        <begin position="17"/>
        <end position="34"/>
    </location>
</feature>
<dbReference type="RefSeq" id="WP_061412637.1">
    <property type="nucleotide sequence ID" value="NZ_JAHONI010000001.1"/>
</dbReference>
<keyword evidence="2" id="KW-1003">Cell membrane</keyword>
<feature type="transmembrane region" description="Helical" evidence="6">
    <location>
        <begin position="344"/>
        <end position="366"/>
    </location>
</feature>
<evidence type="ECO:0000256" key="6">
    <source>
        <dbReference type="SAM" id="Phobius"/>
    </source>
</evidence>
<dbReference type="EMBL" id="WCTL01000022">
    <property type="protein sequence ID" value="KAB4231160.1"/>
    <property type="molecule type" value="Genomic_DNA"/>
</dbReference>
<accession>A0A139JWK1</accession>
<protein>
    <submittedName>
        <fullName evidence="7">Lipopolysaccharide biosynthesis protein</fullName>
    </submittedName>
</protein>
<evidence type="ECO:0000256" key="4">
    <source>
        <dbReference type="ARBA" id="ARBA00022989"/>
    </source>
</evidence>
<feature type="transmembrane region" description="Helical" evidence="6">
    <location>
        <begin position="440"/>
        <end position="458"/>
    </location>
</feature>
<feature type="transmembrane region" description="Helical" evidence="6">
    <location>
        <begin position="160"/>
        <end position="181"/>
    </location>
</feature>
<keyword evidence="5 6" id="KW-0472">Membrane</keyword>
<evidence type="ECO:0000256" key="5">
    <source>
        <dbReference type="ARBA" id="ARBA00023136"/>
    </source>
</evidence>
<comment type="caution">
    <text evidence="7">The sequence shown here is derived from an EMBL/GenBank/DDBJ whole genome shotgun (WGS) entry which is preliminary data.</text>
</comment>
<organism evidence="7 8">
    <name type="scientific">Bacteroides uniformis</name>
    <dbReference type="NCBI Taxonomy" id="820"/>
    <lineage>
        <taxon>Bacteria</taxon>
        <taxon>Pseudomonadati</taxon>
        <taxon>Bacteroidota</taxon>
        <taxon>Bacteroidia</taxon>
        <taxon>Bacteroidales</taxon>
        <taxon>Bacteroidaceae</taxon>
        <taxon>Bacteroides</taxon>
    </lineage>
</organism>
<dbReference type="Proteomes" id="UP000462376">
    <property type="component" value="Unassembled WGS sequence"/>
</dbReference>
<gene>
    <name evidence="7" type="ORF">GAP47_18335</name>
</gene>
<feature type="transmembrane region" description="Helical" evidence="6">
    <location>
        <begin position="470"/>
        <end position="489"/>
    </location>
</feature>
<dbReference type="PANTHER" id="PTHR30250">
    <property type="entry name" value="PST FAMILY PREDICTED COLANIC ACID TRANSPORTER"/>
    <property type="match status" value="1"/>
</dbReference>
<feature type="transmembrane region" description="Helical" evidence="6">
    <location>
        <begin position="126"/>
        <end position="148"/>
    </location>
</feature>
<evidence type="ECO:0000256" key="3">
    <source>
        <dbReference type="ARBA" id="ARBA00022692"/>
    </source>
</evidence>
<reference evidence="7 8" key="1">
    <citation type="journal article" date="2019" name="Nat. Med.">
        <title>A library of human gut bacterial isolates paired with longitudinal multiomics data enables mechanistic microbiome research.</title>
        <authorList>
            <person name="Poyet M."/>
            <person name="Groussin M."/>
            <person name="Gibbons S.M."/>
            <person name="Avila-Pacheco J."/>
            <person name="Jiang X."/>
            <person name="Kearney S.M."/>
            <person name="Perrotta A.R."/>
            <person name="Berdy B."/>
            <person name="Zhao S."/>
            <person name="Lieberman T.D."/>
            <person name="Swanson P.K."/>
            <person name="Smith M."/>
            <person name="Roesemann S."/>
            <person name="Alexander J.E."/>
            <person name="Rich S.A."/>
            <person name="Livny J."/>
            <person name="Vlamakis H."/>
            <person name="Clish C."/>
            <person name="Bullock K."/>
            <person name="Deik A."/>
            <person name="Scott J."/>
            <person name="Pierce K.A."/>
            <person name="Xavier R.J."/>
            <person name="Alm E.J."/>
        </authorList>
    </citation>
    <scope>NUCLEOTIDE SEQUENCE [LARGE SCALE GENOMIC DNA]</scope>
    <source>
        <strain evidence="7 8">BIOML-A5</strain>
    </source>
</reference>
<feature type="transmembrane region" description="Helical" evidence="6">
    <location>
        <begin position="378"/>
        <end position="399"/>
    </location>
</feature>
<keyword evidence="4 6" id="KW-1133">Transmembrane helix</keyword>
<name>A0A139JWK1_BACUN</name>
<evidence type="ECO:0000256" key="2">
    <source>
        <dbReference type="ARBA" id="ARBA00022475"/>
    </source>
</evidence>
<feature type="transmembrane region" description="Helical" evidence="6">
    <location>
        <begin position="87"/>
        <end position="114"/>
    </location>
</feature>
<dbReference type="InterPro" id="IPR050833">
    <property type="entry name" value="Poly_Biosynth_Transport"/>
</dbReference>
<sequence length="507" mass="57383">MEVADNNKRIAKNTLMLYFRMFLMMAVTLFSFRIVLEELGEDGYGIYNVVAGVVVLFSFLSSAMTQSTQRFLSYHIGRQDFAELQRVFSMCVNVHFVIAGVVLILAETVGLWFLNTYMSFPAGMLTAANVVYQCSIFTFIIQILTVPYQASIISNERMSFYAYFSVIEAILKLLAAVLLIFISGNKVIFYAIALAGVTLCIYFSYRIYCRSNFEHCIYHYFFESSLFKKIISFSGWNMLGGIGNVGASQGVNIILNIFRGVTLNAAMGVSNQVAGAVSSFVSNMQTAFNPQIIKSYAAEDKDYFLSLIFRASRFSFLLIFIIGFPVILCCSTIFNIWLTETPKYAVPFTQLIIVFCMIDAVSGPLWTAAQASGKIKTYMIIIASMIFTNVPAAYIILYLELSPVWVMVYKVTMNLLIHFTRIGYLHWLIHFPSLTYLRKVMIPIVLYIVIAVPLPLFFSQHTDTLAKNLVLIIFTVCECTILGLFIMMNRSERSFVIKKVRSILHLT</sequence>
<feature type="transmembrane region" description="Helical" evidence="6">
    <location>
        <begin position="314"/>
        <end position="338"/>
    </location>
</feature>
<evidence type="ECO:0000313" key="8">
    <source>
        <dbReference type="Proteomes" id="UP000462376"/>
    </source>
</evidence>
<feature type="transmembrane region" description="Helical" evidence="6">
    <location>
        <begin position="187"/>
        <end position="205"/>
    </location>
</feature>
<evidence type="ECO:0000256" key="1">
    <source>
        <dbReference type="ARBA" id="ARBA00004651"/>
    </source>
</evidence>
<comment type="subcellular location">
    <subcellularLocation>
        <location evidence="1">Cell membrane</location>
        <topology evidence="1">Multi-pass membrane protein</topology>
    </subcellularLocation>
</comment>
<proteinExistence type="predicted"/>
<keyword evidence="3 6" id="KW-0812">Transmembrane</keyword>
<dbReference type="GO" id="GO:0005886">
    <property type="term" value="C:plasma membrane"/>
    <property type="evidence" value="ECO:0007669"/>
    <property type="project" value="UniProtKB-SubCell"/>
</dbReference>